<reference evidence="3 4" key="1">
    <citation type="journal article" date="2018" name="Biotechnol. Adv.">
        <title>Improved genomic resources and new bioinformatic workflow for the carcinogenic parasite Clonorchis sinensis: Biotechnological implications.</title>
        <authorList>
            <person name="Wang D."/>
            <person name="Korhonen P.K."/>
            <person name="Gasser R.B."/>
            <person name="Young N.D."/>
        </authorList>
    </citation>
    <scope>NUCLEOTIDE SEQUENCE [LARGE SCALE GENOMIC DNA]</scope>
    <source>
        <strain evidence="3">Cs-k2</strain>
    </source>
</reference>
<reference evidence="3 4" key="2">
    <citation type="journal article" date="2021" name="Genomics">
        <title>High-quality reference genome for Clonorchis sinensis.</title>
        <authorList>
            <person name="Young N.D."/>
            <person name="Stroehlein A.J."/>
            <person name="Kinkar L."/>
            <person name="Wang T."/>
            <person name="Sohn W.M."/>
            <person name="Chang B.C.H."/>
            <person name="Kaur P."/>
            <person name="Weisz D."/>
            <person name="Dudchenko O."/>
            <person name="Aiden E.L."/>
            <person name="Korhonen P.K."/>
            <person name="Gasser R.B."/>
        </authorList>
    </citation>
    <scope>NUCLEOTIDE SEQUENCE [LARGE SCALE GENOMIC DNA]</scope>
    <source>
        <strain evidence="3">Cs-k2</strain>
    </source>
</reference>
<evidence type="ECO:0000256" key="1">
    <source>
        <dbReference type="SAM" id="MobiDB-lite"/>
    </source>
</evidence>
<proteinExistence type="predicted"/>
<evidence type="ECO:0000313" key="4">
    <source>
        <dbReference type="Proteomes" id="UP000286415"/>
    </source>
</evidence>
<comment type="caution">
    <text evidence="3">The sequence shown here is derived from an EMBL/GenBank/DDBJ whole genome shotgun (WGS) entry which is preliminary data.</text>
</comment>
<feature type="transmembrane region" description="Helical" evidence="2">
    <location>
        <begin position="60"/>
        <end position="83"/>
    </location>
</feature>
<dbReference type="OrthoDB" id="6253612at2759"/>
<protein>
    <submittedName>
        <fullName evidence="3">Uncharacterized protein</fullName>
    </submittedName>
</protein>
<gene>
    <name evidence="3" type="ORF">CSKR_203317</name>
</gene>
<keyword evidence="2" id="KW-0472">Membrane</keyword>
<evidence type="ECO:0000256" key="2">
    <source>
        <dbReference type="SAM" id="Phobius"/>
    </source>
</evidence>
<keyword evidence="2" id="KW-0812">Transmembrane</keyword>
<evidence type="ECO:0000313" key="3">
    <source>
        <dbReference type="EMBL" id="KAG5445782.1"/>
    </source>
</evidence>
<feature type="region of interest" description="Disordered" evidence="1">
    <location>
        <begin position="26"/>
        <end position="51"/>
    </location>
</feature>
<accession>A0A8T1MA60</accession>
<sequence>MAEHKKRIVRFSVGLQNATNCTAEHSEDEIHYEDTANEERDEQSQSTTQSERRANSLSLVMANALIIPMFVIHTVKYALNFLLRPLMKATKPWRRRMRRRGARLWCSIQETVYSVYCYLELAMRRRVVLPVCMYLINKCYRYYTSKMIDGGNQFTFLKRARCTKIIGRMLVWYLRTLYLCVGIINSKMQLEKISEVIKNVRHGVVSSLRCTWEVIIDLCDITSVVVDIIRVCCSVLAAITDVFYFLAQLISVSEKLLHSVDEAVCTVQNIIGKSDEDSSKQKEN</sequence>
<feature type="compositionally biased region" description="Basic and acidic residues" evidence="1">
    <location>
        <begin position="26"/>
        <end position="38"/>
    </location>
</feature>
<dbReference type="AlphaFoldDB" id="A0A8T1MA60"/>
<dbReference type="EMBL" id="NIRI02000056">
    <property type="protein sequence ID" value="KAG5445782.1"/>
    <property type="molecule type" value="Genomic_DNA"/>
</dbReference>
<organism evidence="3 4">
    <name type="scientific">Clonorchis sinensis</name>
    <name type="common">Chinese liver fluke</name>
    <dbReference type="NCBI Taxonomy" id="79923"/>
    <lineage>
        <taxon>Eukaryota</taxon>
        <taxon>Metazoa</taxon>
        <taxon>Spiralia</taxon>
        <taxon>Lophotrochozoa</taxon>
        <taxon>Platyhelminthes</taxon>
        <taxon>Trematoda</taxon>
        <taxon>Digenea</taxon>
        <taxon>Opisthorchiida</taxon>
        <taxon>Opisthorchiata</taxon>
        <taxon>Opisthorchiidae</taxon>
        <taxon>Clonorchis</taxon>
    </lineage>
</organism>
<keyword evidence="2" id="KW-1133">Transmembrane helix</keyword>
<keyword evidence="4" id="KW-1185">Reference proteome</keyword>
<dbReference type="Proteomes" id="UP000286415">
    <property type="component" value="Unassembled WGS sequence"/>
</dbReference>
<name>A0A8T1MA60_CLOSI</name>